<keyword evidence="1" id="KW-1133">Transmembrane helix</keyword>
<evidence type="ECO:0000313" key="2">
    <source>
        <dbReference type="EMBL" id="KAG9441422.1"/>
    </source>
</evidence>
<organism evidence="2 3">
    <name type="scientific">Aristolochia fimbriata</name>
    <name type="common">White veined hardy Dutchman's pipe vine</name>
    <dbReference type="NCBI Taxonomy" id="158543"/>
    <lineage>
        <taxon>Eukaryota</taxon>
        <taxon>Viridiplantae</taxon>
        <taxon>Streptophyta</taxon>
        <taxon>Embryophyta</taxon>
        <taxon>Tracheophyta</taxon>
        <taxon>Spermatophyta</taxon>
        <taxon>Magnoliopsida</taxon>
        <taxon>Magnoliidae</taxon>
        <taxon>Piperales</taxon>
        <taxon>Aristolochiaceae</taxon>
        <taxon>Aristolochia</taxon>
    </lineage>
</organism>
<comment type="caution">
    <text evidence="2">The sequence shown here is derived from an EMBL/GenBank/DDBJ whole genome shotgun (WGS) entry which is preliminary data.</text>
</comment>
<reference evidence="2 3" key="1">
    <citation type="submission" date="2021-07" db="EMBL/GenBank/DDBJ databases">
        <title>The Aristolochia fimbriata genome: insights into angiosperm evolution, floral development and chemical biosynthesis.</title>
        <authorList>
            <person name="Jiao Y."/>
        </authorList>
    </citation>
    <scope>NUCLEOTIDE SEQUENCE [LARGE SCALE GENOMIC DNA]</scope>
    <source>
        <strain evidence="2">IBCAS-2021</strain>
        <tissue evidence="2">Leaf</tissue>
    </source>
</reference>
<dbReference type="AlphaFoldDB" id="A0AAV7E0P8"/>
<keyword evidence="1" id="KW-0812">Transmembrane</keyword>
<sequence length="87" mass="9478">MYLHQGSVDLMEAAAYWDVENRVSASSQPLIKFSFYWFERGSHEAFWPGVSSLVVSCASAAIASLLLISSLHCTGGQGLLSTPRKVL</sequence>
<keyword evidence="1" id="KW-0472">Membrane</keyword>
<evidence type="ECO:0000313" key="3">
    <source>
        <dbReference type="Proteomes" id="UP000825729"/>
    </source>
</evidence>
<keyword evidence="3" id="KW-1185">Reference proteome</keyword>
<dbReference type="EMBL" id="JAINDJ010000007">
    <property type="protein sequence ID" value="KAG9441422.1"/>
    <property type="molecule type" value="Genomic_DNA"/>
</dbReference>
<dbReference type="Proteomes" id="UP000825729">
    <property type="component" value="Unassembled WGS sequence"/>
</dbReference>
<gene>
    <name evidence="2" type="ORF">H6P81_017276</name>
</gene>
<evidence type="ECO:0000256" key="1">
    <source>
        <dbReference type="SAM" id="Phobius"/>
    </source>
</evidence>
<proteinExistence type="predicted"/>
<name>A0AAV7E0P8_ARIFI</name>
<feature type="transmembrane region" description="Helical" evidence="1">
    <location>
        <begin position="45"/>
        <end position="68"/>
    </location>
</feature>
<protein>
    <submittedName>
        <fullName evidence="2">Uncharacterized protein</fullName>
    </submittedName>
</protein>
<accession>A0AAV7E0P8</accession>